<proteinExistence type="inferred from homology"/>
<dbReference type="PANTHER" id="PTHR31213">
    <property type="entry name" value="OS08G0374000 PROTEIN-RELATED"/>
    <property type="match status" value="1"/>
</dbReference>
<evidence type="ECO:0000256" key="4">
    <source>
        <dbReference type="ARBA" id="ARBA00022490"/>
    </source>
</evidence>
<dbReference type="GO" id="GO:0038023">
    <property type="term" value="F:signaling receptor activity"/>
    <property type="evidence" value="ECO:0007669"/>
    <property type="project" value="TreeGrafter"/>
</dbReference>
<evidence type="ECO:0000313" key="10">
    <source>
        <dbReference type="Proteomes" id="UP001151287"/>
    </source>
</evidence>
<keyword evidence="7" id="KW-0539">Nucleus</keyword>
<dbReference type="GO" id="GO:0005737">
    <property type="term" value="C:cytoplasm"/>
    <property type="evidence" value="ECO:0007669"/>
    <property type="project" value="UniProtKB-SubCell"/>
</dbReference>
<evidence type="ECO:0000256" key="7">
    <source>
        <dbReference type="ARBA" id="ARBA00023242"/>
    </source>
</evidence>
<comment type="similarity">
    <text evidence="3">Belongs to the PYR/PYL/RCAR abscisic acid intracellular receptor family.</text>
</comment>
<evidence type="ECO:0000256" key="8">
    <source>
        <dbReference type="ARBA" id="ARBA00023272"/>
    </source>
</evidence>
<dbReference type="InterPro" id="IPR019587">
    <property type="entry name" value="Polyketide_cyclase/dehydratase"/>
</dbReference>
<keyword evidence="5" id="KW-0938">Abscisic acid signaling pathway</keyword>
<sequence>MVWDMNGGGYPTGWKLIDEGGPSGEGRAPAFDVERARLLHQHGLGESQCTSALVKHINASLDIVWSLVRRFDEPQRYKPFVKRCVMREGGLEVGSIREIEVASGLPATSSVEQLERLDDNEHIIGFCKLNGDHRLPNYSSILTLHEDEIDERPGTTVVESFVVDVPDGNTEEETCCFVEQLIKCNLRSLANICEQLPHQ</sequence>
<dbReference type="InterPro" id="IPR050279">
    <property type="entry name" value="Plant_def-hormone_signal"/>
</dbReference>
<organism evidence="9 10">
    <name type="scientific">Rhynchospora breviuscula</name>
    <dbReference type="NCBI Taxonomy" id="2022672"/>
    <lineage>
        <taxon>Eukaryota</taxon>
        <taxon>Viridiplantae</taxon>
        <taxon>Streptophyta</taxon>
        <taxon>Embryophyta</taxon>
        <taxon>Tracheophyta</taxon>
        <taxon>Spermatophyta</taxon>
        <taxon>Magnoliopsida</taxon>
        <taxon>Liliopsida</taxon>
        <taxon>Poales</taxon>
        <taxon>Cyperaceae</taxon>
        <taxon>Cyperoideae</taxon>
        <taxon>Rhynchosporeae</taxon>
        <taxon>Rhynchospora</taxon>
    </lineage>
</organism>
<evidence type="ECO:0000256" key="3">
    <source>
        <dbReference type="ARBA" id="ARBA00008594"/>
    </source>
</evidence>
<dbReference type="PANTHER" id="PTHR31213:SF4">
    <property type="entry name" value="ABSCISIC ACID RECEPTOR PYL8"/>
    <property type="match status" value="1"/>
</dbReference>
<name>A0A9Q0C1A3_9POAL</name>
<dbReference type="GO" id="GO:0005634">
    <property type="term" value="C:nucleus"/>
    <property type="evidence" value="ECO:0007669"/>
    <property type="project" value="UniProtKB-SubCell"/>
</dbReference>
<reference evidence="9" key="1">
    <citation type="journal article" date="2022" name="Cell">
        <title>Repeat-based holocentromeres influence genome architecture and karyotype evolution.</title>
        <authorList>
            <person name="Hofstatter P.G."/>
            <person name="Thangavel G."/>
            <person name="Lux T."/>
            <person name="Neumann P."/>
            <person name="Vondrak T."/>
            <person name="Novak P."/>
            <person name="Zhang M."/>
            <person name="Costa L."/>
            <person name="Castellani M."/>
            <person name="Scott A."/>
            <person name="Toegelov H."/>
            <person name="Fuchs J."/>
            <person name="Mata-Sucre Y."/>
            <person name="Dias Y."/>
            <person name="Vanzela A.L.L."/>
            <person name="Huettel B."/>
            <person name="Almeida C.C.S."/>
            <person name="Simkova H."/>
            <person name="Souza G."/>
            <person name="Pedrosa-Harand A."/>
            <person name="Macas J."/>
            <person name="Mayer K.F.X."/>
            <person name="Houben A."/>
            <person name="Marques A."/>
        </authorList>
    </citation>
    <scope>NUCLEOTIDE SEQUENCE</scope>
    <source>
        <strain evidence="9">RhyBre1mFocal</strain>
    </source>
</reference>
<gene>
    <name evidence="9" type="ORF">LUZ63_016578</name>
</gene>
<accession>A0A9Q0C1A3</accession>
<dbReference type="Pfam" id="PF10604">
    <property type="entry name" value="Polyketide_cyc2"/>
    <property type="match status" value="1"/>
</dbReference>
<dbReference type="OrthoDB" id="592078at2759"/>
<dbReference type="CDD" id="cd07821">
    <property type="entry name" value="PYR_PYL_RCAR_like"/>
    <property type="match status" value="1"/>
</dbReference>
<evidence type="ECO:0000256" key="1">
    <source>
        <dbReference type="ARBA" id="ARBA00004123"/>
    </source>
</evidence>
<protein>
    <submittedName>
        <fullName evidence="9">Uncharacterized protein</fullName>
    </submittedName>
</protein>
<dbReference type="GO" id="GO:0004864">
    <property type="term" value="F:protein phosphatase inhibitor activity"/>
    <property type="evidence" value="ECO:0007669"/>
    <property type="project" value="UniProtKB-KW"/>
</dbReference>
<keyword evidence="4" id="KW-0963">Cytoplasm</keyword>
<dbReference type="EMBL" id="JAMQYH010000005">
    <property type="protein sequence ID" value="KAJ1685188.1"/>
    <property type="molecule type" value="Genomic_DNA"/>
</dbReference>
<evidence type="ECO:0000256" key="6">
    <source>
        <dbReference type="ARBA" id="ARBA00023170"/>
    </source>
</evidence>
<evidence type="ECO:0000313" key="9">
    <source>
        <dbReference type="EMBL" id="KAJ1685188.1"/>
    </source>
</evidence>
<evidence type="ECO:0000256" key="5">
    <source>
        <dbReference type="ARBA" id="ARBA00022682"/>
    </source>
</evidence>
<dbReference type="GO" id="GO:0009738">
    <property type="term" value="P:abscisic acid-activated signaling pathway"/>
    <property type="evidence" value="ECO:0007669"/>
    <property type="project" value="UniProtKB-KW"/>
</dbReference>
<dbReference type="GO" id="GO:0010427">
    <property type="term" value="F:abscisic acid binding"/>
    <property type="evidence" value="ECO:0007669"/>
    <property type="project" value="TreeGrafter"/>
</dbReference>
<keyword evidence="8" id="KW-0650">Protein phosphatase inhibitor</keyword>
<dbReference type="AlphaFoldDB" id="A0A9Q0C1A3"/>
<dbReference type="Proteomes" id="UP001151287">
    <property type="component" value="Unassembled WGS sequence"/>
</dbReference>
<dbReference type="InterPro" id="IPR023393">
    <property type="entry name" value="START-like_dom_sf"/>
</dbReference>
<keyword evidence="10" id="KW-1185">Reference proteome</keyword>
<comment type="caution">
    <text evidence="9">The sequence shown here is derived from an EMBL/GenBank/DDBJ whole genome shotgun (WGS) entry which is preliminary data.</text>
</comment>
<evidence type="ECO:0000256" key="2">
    <source>
        <dbReference type="ARBA" id="ARBA00004496"/>
    </source>
</evidence>
<dbReference type="SUPFAM" id="SSF55961">
    <property type="entry name" value="Bet v1-like"/>
    <property type="match status" value="1"/>
</dbReference>
<keyword evidence="6" id="KW-0675">Receptor</keyword>
<comment type="subcellular location">
    <subcellularLocation>
        <location evidence="2">Cytoplasm</location>
    </subcellularLocation>
    <subcellularLocation>
        <location evidence="1">Nucleus</location>
    </subcellularLocation>
</comment>
<dbReference type="Gene3D" id="3.30.530.20">
    <property type="match status" value="1"/>
</dbReference>